<dbReference type="EMBL" id="RCTF01000011">
    <property type="protein sequence ID" value="RLP77097.1"/>
    <property type="molecule type" value="Genomic_DNA"/>
</dbReference>
<proteinExistence type="predicted"/>
<comment type="caution">
    <text evidence="6">The sequence shown here is derived from an EMBL/GenBank/DDBJ whole genome shotgun (WGS) entry which is preliminary data.</text>
</comment>
<sequence length="128" mass="13232">MRMEGALDLAGWGVVAGRVLLGSLFLIGGIHHAFIFEQVAKMMEANGIRQARILLAIASVFQVAAAACLMAGILVAPAALGLAGFTVVASVLMLDFWNSSGPERDGKLRQIQSNLSILGGLVLAAATA</sequence>
<evidence type="ECO:0000256" key="1">
    <source>
        <dbReference type="ARBA" id="ARBA00004141"/>
    </source>
</evidence>
<organism evidence="6 7">
    <name type="scientific">Xanthobacter tagetidis</name>
    <dbReference type="NCBI Taxonomy" id="60216"/>
    <lineage>
        <taxon>Bacteria</taxon>
        <taxon>Pseudomonadati</taxon>
        <taxon>Pseudomonadota</taxon>
        <taxon>Alphaproteobacteria</taxon>
        <taxon>Hyphomicrobiales</taxon>
        <taxon>Xanthobacteraceae</taxon>
        <taxon>Xanthobacter</taxon>
    </lineage>
</organism>
<comment type="subcellular location">
    <subcellularLocation>
        <location evidence="1">Membrane</location>
        <topology evidence="1">Multi-pass membrane protein</topology>
    </subcellularLocation>
</comment>
<reference evidence="6 7" key="1">
    <citation type="submission" date="2018-10" db="EMBL/GenBank/DDBJ databases">
        <title>Xanthobacter tagetidis genome sequencing and assembly.</title>
        <authorList>
            <person name="Maclea K.S."/>
            <person name="Goen A.E."/>
            <person name="Fatima S.A."/>
        </authorList>
    </citation>
    <scope>NUCLEOTIDE SEQUENCE [LARGE SCALE GENOMIC DNA]</scope>
    <source>
        <strain evidence="6 7">ATCC 700314</strain>
    </source>
</reference>
<dbReference type="InterPro" id="IPR032808">
    <property type="entry name" value="DoxX"/>
</dbReference>
<dbReference type="GO" id="GO:0016020">
    <property type="term" value="C:membrane"/>
    <property type="evidence" value="ECO:0007669"/>
    <property type="project" value="UniProtKB-SubCell"/>
</dbReference>
<feature type="transmembrane region" description="Helical" evidence="5">
    <location>
        <begin position="12"/>
        <end position="33"/>
    </location>
</feature>
<name>A0A3L7AA67_9HYPH</name>
<keyword evidence="7" id="KW-1185">Reference proteome</keyword>
<evidence type="ECO:0000313" key="7">
    <source>
        <dbReference type="Proteomes" id="UP000269692"/>
    </source>
</evidence>
<evidence type="ECO:0000256" key="2">
    <source>
        <dbReference type="ARBA" id="ARBA00022692"/>
    </source>
</evidence>
<evidence type="ECO:0000256" key="3">
    <source>
        <dbReference type="ARBA" id="ARBA00022989"/>
    </source>
</evidence>
<protein>
    <submittedName>
        <fullName evidence="6">DoxX family protein</fullName>
    </submittedName>
</protein>
<dbReference type="Proteomes" id="UP000269692">
    <property type="component" value="Unassembled WGS sequence"/>
</dbReference>
<keyword evidence="4 5" id="KW-0472">Membrane</keyword>
<keyword evidence="3 5" id="KW-1133">Transmembrane helix</keyword>
<dbReference type="OrthoDB" id="8255719at2"/>
<dbReference type="AlphaFoldDB" id="A0A3L7AA67"/>
<evidence type="ECO:0000313" key="6">
    <source>
        <dbReference type="EMBL" id="RLP77097.1"/>
    </source>
</evidence>
<feature type="transmembrane region" description="Helical" evidence="5">
    <location>
        <begin position="53"/>
        <end position="73"/>
    </location>
</feature>
<feature type="transmembrane region" description="Helical" evidence="5">
    <location>
        <begin position="79"/>
        <end position="97"/>
    </location>
</feature>
<accession>A0A3L7AA67</accession>
<dbReference type="Pfam" id="PF07681">
    <property type="entry name" value="DoxX"/>
    <property type="match status" value="1"/>
</dbReference>
<evidence type="ECO:0000256" key="5">
    <source>
        <dbReference type="SAM" id="Phobius"/>
    </source>
</evidence>
<gene>
    <name evidence="6" type="ORF">D9R14_13865</name>
</gene>
<keyword evidence="2 5" id="KW-0812">Transmembrane</keyword>
<evidence type="ECO:0000256" key="4">
    <source>
        <dbReference type="ARBA" id="ARBA00023136"/>
    </source>
</evidence>